<keyword evidence="10" id="KW-0256">Endoplasmic reticulum</keyword>
<feature type="signal peptide" evidence="11">
    <location>
        <begin position="1"/>
        <end position="23"/>
    </location>
</feature>
<keyword evidence="5" id="KW-0808">Transferase</keyword>
<dbReference type="Pfam" id="PF04140">
    <property type="entry name" value="ICMT"/>
    <property type="match status" value="1"/>
</dbReference>
<dbReference type="GO" id="GO:0004671">
    <property type="term" value="F:protein C-terminal S-isoprenylcysteine carboxyl O-methyltransferase activity"/>
    <property type="evidence" value="ECO:0000318"/>
    <property type="project" value="GO_Central"/>
</dbReference>
<comment type="subcellular location">
    <subcellularLocation>
        <location evidence="10">Endoplasmic reticulum membrane</location>
        <topology evidence="10">Multi-pass membrane protein</topology>
    </subcellularLocation>
    <subcellularLocation>
        <location evidence="1">Membrane</location>
        <topology evidence="1">Multi-pass membrane protein</topology>
    </subcellularLocation>
</comment>
<keyword evidence="11" id="KW-0732">Signal</keyword>
<evidence type="ECO:0000256" key="11">
    <source>
        <dbReference type="SAM" id="SignalP"/>
    </source>
</evidence>
<dbReference type="EC" id="2.1.1.100" evidence="3 10"/>
<dbReference type="GO" id="GO:0005789">
    <property type="term" value="C:endoplasmic reticulum membrane"/>
    <property type="evidence" value="ECO:0007669"/>
    <property type="project" value="UniProtKB-SubCell"/>
</dbReference>
<dbReference type="AlphaFoldDB" id="D8RE73"/>
<dbReference type="GO" id="GO:0032259">
    <property type="term" value="P:methylation"/>
    <property type="evidence" value="ECO:0007669"/>
    <property type="project" value="UniProtKB-KW"/>
</dbReference>
<dbReference type="PROSITE" id="PS51564">
    <property type="entry name" value="SAM_ICMT"/>
    <property type="match status" value="1"/>
</dbReference>
<comment type="similarity">
    <text evidence="2 10">Belongs to the class VI-like SAM-binding methyltransferase superfamily. Isoprenylcysteine carboxyl methyltransferase family.</text>
</comment>
<keyword evidence="4 10" id="KW-0489">Methyltransferase</keyword>
<dbReference type="PANTHER" id="PTHR12714:SF9">
    <property type="entry name" value="PROTEIN-S-ISOPRENYLCYSTEINE O-METHYLTRANSFERASE"/>
    <property type="match status" value="1"/>
</dbReference>
<evidence type="ECO:0000256" key="4">
    <source>
        <dbReference type="ARBA" id="ARBA00022603"/>
    </source>
</evidence>
<evidence type="ECO:0000256" key="9">
    <source>
        <dbReference type="ARBA" id="ARBA00023136"/>
    </source>
</evidence>
<dbReference type="EMBL" id="GL377577">
    <property type="protein sequence ID" value="EFJ29388.1"/>
    <property type="molecule type" value="Genomic_DNA"/>
</dbReference>
<dbReference type="GO" id="GO:0005783">
    <property type="term" value="C:endoplasmic reticulum"/>
    <property type="evidence" value="ECO:0000318"/>
    <property type="project" value="GO_Central"/>
</dbReference>
<evidence type="ECO:0000256" key="2">
    <source>
        <dbReference type="ARBA" id="ARBA00009140"/>
    </source>
</evidence>
<reference evidence="12 13" key="1">
    <citation type="journal article" date="2011" name="Science">
        <title>The Selaginella genome identifies genetic changes associated with the evolution of vascular plants.</title>
        <authorList>
            <person name="Banks J.A."/>
            <person name="Nishiyama T."/>
            <person name="Hasebe M."/>
            <person name="Bowman J.L."/>
            <person name="Gribskov M."/>
            <person name="dePamphilis C."/>
            <person name="Albert V.A."/>
            <person name="Aono N."/>
            <person name="Aoyama T."/>
            <person name="Ambrose B.A."/>
            <person name="Ashton N.W."/>
            <person name="Axtell M.J."/>
            <person name="Barker E."/>
            <person name="Barker M.S."/>
            <person name="Bennetzen J.L."/>
            <person name="Bonawitz N.D."/>
            <person name="Chapple C."/>
            <person name="Cheng C."/>
            <person name="Correa L.G."/>
            <person name="Dacre M."/>
            <person name="DeBarry J."/>
            <person name="Dreyer I."/>
            <person name="Elias M."/>
            <person name="Engstrom E.M."/>
            <person name="Estelle M."/>
            <person name="Feng L."/>
            <person name="Finet C."/>
            <person name="Floyd S.K."/>
            <person name="Frommer W.B."/>
            <person name="Fujita T."/>
            <person name="Gramzow L."/>
            <person name="Gutensohn M."/>
            <person name="Harholt J."/>
            <person name="Hattori M."/>
            <person name="Heyl A."/>
            <person name="Hirai T."/>
            <person name="Hiwatashi Y."/>
            <person name="Ishikawa M."/>
            <person name="Iwata M."/>
            <person name="Karol K.G."/>
            <person name="Koehler B."/>
            <person name="Kolukisaoglu U."/>
            <person name="Kubo M."/>
            <person name="Kurata T."/>
            <person name="Lalonde S."/>
            <person name="Li K."/>
            <person name="Li Y."/>
            <person name="Litt A."/>
            <person name="Lyons E."/>
            <person name="Manning G."/>
            <person name="Maruyama T."/>
            <person name="Michael T.P."/>
            <person name="Mikami K."/>
            <person name="Miyazaki S."/>
            <person name="Morinaga S."/>
            <person name="Murata T."/>
            <person name="Mueller-Roeber B."/>
            <person name="Nelson D.R."/>
            <person name="Obara M."/>
            <person name="Oguri Y."/>
            <person name="Olmstead R.G."/>
            <person name="Onodera N."/>
            <person name="Petersen B.L."/>
            <person name="Pils B."/>
            <person name="Prigge M."/>
            <person name="Rensing S.A."/>
            <person name="Riano-Pachon D.M."/>
            <person name="Roberts A.W."/>
            <person name="Sato Y."/>
            <person name="Scheller H.V."/>
            <person name="Schulz B."/>
            <person name="Schulz C."/>
            <person name="Shakirov E.V."/>
            <person name="Shibagaki N."/>
            <person name="Shinohara N."/>
            <person name="Shippen D.E."/>
            <person name="Soerensen I."/>
            <person name="Sotooka R."/>
            <person name="Sugimoto N."/>
            <person name="Sugita M."/>
            <person name="Sumikawa N."/>
            <person name="Tanurdzic M."/>
            <person name="Theissen G."/>
            <person name="Ulvskov P."/>
            <person name="Wakazuki S."/>
            <person name="Weng J.K."/>
            <person name="Willats W.W."/>
            <person name="Wipf D."/>
            <person name="Wolf P.G."/>
            <person name="Yang L."/>
            <person name="Zimmer A.D."/>
            <person name="Zhu Q."/>
            <person name="Mitros T."/>
            <person name="Hellsten U."/>
            <person name="Loque D."/>
            <person name="Otillar R."/>
            <person name="Salamov A."/>
            <person name="Schmutz J."/>
            <person name="Shapiro H."/>
            <person name="Lindquist E."/>
            <person name="Lucas S."/>
            <person name="Rokhsar D."/>
            <person name="Grigoriev I.V."/>
        </authorList>
    </citation>
    <scope>NUCLEOTIDE SEQUENCE [LARGE SCALE GENOMIC DNA]</scope>
</reference>
<dbReference type="KEGG" id="smo:SELMODRAFT_91230"/>
<keyword evidence="8 10" id="KW-1133">Transmembrane helix</keyword>
<keyword evidence="6 10" id="KW-0949">S-adenosyl-L-methionine</keyword>
<dbReference type="FunCoup" id="D8RE73">
    <property type="interactions" value="2933"/>
</dbReference>
<keyword evidence="7 10" id="KW-0812">Transmembrane</keyword>
<sequence length="189" mass="21589">MIHQLALLVGVLSFFHSSEFALALLIHGRHHVSWKSFLFSRDYLVAMAAGVLEHLAESLVVPGIKEHPWMSNAGLALVVAGEMIRKAGILTAWNGFTHDIKTRRHDNHILVTHGIYSFLRHPGYAGFFLWSVGTQVMMLNPLCTIAYAIVTWRFFHSRIACEEYFLRRFFGSQYEDYARRVPSGIPFIK</sequence>
<comment type="caution">
    <text evidence="10">Lacks conserved residue(s) required for the propagation of feature annotation.</text>
</comment>
<evidence type="ECO:0000256" key="5">
    <source>
        <dbReference type="ARBA" id="ARBA00022679"/>
    </source>
</evidence>
<feature type="transmembrane region" description="Helical" evidence="10">
    <location>
        <begin position="127"/>
        <end position="150"/>
    </location>
</feature>
<comment type="catalytic activity">
    <reaction evidence="10">
        <text>[protein]-C-terminal S-[(2E,6E)-farnesyl]-L-cysteine + S-adenosyl-L-methionine = [protein]-C-terminal S-[(2E,6E)-farnesyl]-L-cysteine methyl ester + S-adenosyl-L-homocysteine</text>
        <dbReference type="Rhea" id="RHEA:21672"/>
        <dbReference type="Rhea" id="RHEA-COMP:12125"/>
        <dbReference type="Rhea" id="RHEA-COMP:12126"/>
        <dbReference type="ChEBI" id="CHEBI:57856"/>
        <dbReference type="ChEBI" id="CHEBI:59789"/>
        <dbReference type="ChEBI" id="CHEBI:90510"/>
        <dbReference type="ChEBI" id="CHEBI:90511"/>
        <dbReference type="EC" id="2.1.1.100"/>
    </reaction>
</comment>
<evidence type="ECO:0000256" key="6">
    <source>
        <dbReference type="ARBA" id="ARBA00022691"/>
    </source>
</evidence>
<feature type="chain" id="PRO_5003121739" description="Protein-S-isoprenylcysteine O-methyltransferase" evidence="11">
    <location>
        <begin position="24"/>
        <end position="189"/>
    </location>
</feature>
<dbReference type="InterPro" id="IPR025770">
    <property type="entry name" value="PPMT_MeTrfase"/>
</dbReference>
<evidence type="ECO:0000313" key="12">
    <source>
        <dbReference type="EMBL" id="EFJ29388.1"/>
    </source>
</evidence>
<dbReference type="STRING" id="88036.D8RE73"/>
<evidence type="ECO:0000313" key="13">
    <source>
        <dbReference type="Proteomes" id="UP000001514"/>
    </source>
</evidence>
<keyword evidence="9 10" id="KW-0472">Membrane</keyword>
<dbReference type="InterPro" id="IPR007269">
    <property type="entry name" value="ICMT_MeTrfase"/>
</dbReference>
<evidence type="ECO:0000256" key="8">
    <source>
        <dbReference type="ARBA" id="ARBA00022989"/>
    </source>
</evidence>
<protein>
    <recommendedName>
        <fullName evidence="3 10">Protein-S-isoprenylcysteine O-methyltransferase</fullName>
        <ecNumber evidence="3 10">2.1.1.100</ecNumber>
    </recommendedName>
</protein>
<proteinExistence type="inferred from homology"/>
<organism evidence="13">
    <name type="scientific">Selaginella moellendorffii</name>
    <name type="common">Spikemoss</name>
    <dbReference type="NCBI Taxonomy" id="88036"/>
    <lineage>
        <taxon>Eukaryota</taxon>
        <taxon>Viridiplantae</taxon>
        <taxon>Streptophyta</taxon>
        <taxon>Embryophyta</taxon>
        <taxon>Tracheophyta</taxon>
        <taxon>Lycopodiopsida</taxon>
        <taxon>Selaginellales</taxon>
        <taxon>Selaginellaceae</taxon>
        <taxon>Selaginella</taxon>
    </lineage>
</organism>
<dbReference type="HOGENOM" id="CLU_065200_0_2_1"/>
<dbReference type="Proteomes" id="UP000001514">
    <property type="component" value="Unassembled WGS sequence"/>
</dbReference>
<evidence type="ECO:0000256" key="3">
    <source>
        <dbReference type="ARBA" id="ARBA00012151"/>
    </source>
</evidence>
<dbReference type="Gramene" id="EFJ29388">
    <property type="protein sequence ID" value="EFJ29388"/>
    <property type="gene ID" value="SELMODRAFT_91230"/>
</dbReference>
<evidence type="ECO:0000256" key="10">
    <source>
        <dbReference type="RuleBase" id="RU362022"/>
    </source>
</evidence>
<dbReference type="Gene3D" id="1.20.120.1630">
    <property type="match status" value="1"/>
</dbReference>
<evidence type="ECO:0000256" key="7">
    <source>
        <dbReference type="ARBA" id="ARBA00022692"/>
    </source>
</evidence>
<name>D8RE73_SELML</name>
<gene>
    <name evidence="12" type="ORF">SELMODRAFT_91230</name>
</gene>
<keyword evidence="13" id="KW-1185">Reference proteome</keyword>
<accession>D8RE73</accession>
<evidence type="ECO:0000256" key="1">
    <source>
        <dbReference type="ARBA" id="ARBA00004141"/>
    </source>
</evidence>
<dbReference type="eggNOG" id="KOG2628">
    <property type="taxonomic scope" value="Eukaryota"/>
</dbReference>
<dbReference type="OMA" id="GMVPQVW"/>
<comment type="cofactor">
    <cofactor evidence="10">
        <name>Zn(2+)</name>
        <dbReference type="ChEBI" id="CHEBI:29105"/>
    </cofactor>
    <text evidence="10">Divalent metal cations. Probably Zn(2+).</text>
</comment>
<dbReference type="PANTHER" id="PTHR12714">
    <property type="entry name" value="PROTEIN-S ISOPRENYLCYSTEINE O-METHYLTRANSFERASE"/>
    <property type="match status" value="1"/>
</dbReference>
<dbReference type="InParanoid" id="D8RE73"/>
<dbReference type="OrthoDB" id="422086at2759"/>